<proteinExistence type="predicted"/>
<dbReference type="PROSITE" id="PS50110">
    <property type="entry name" value="RESPONSE_REGULATORY"/>
    <property type="match status" value="1"/>
</dbReference>
<evidence type="ECO:0000313" key="3">
    <source>
        <dbReference type="EMBL" id="PIW13881.1"/>
    </source>
</evidence>
<gene>
    <name evidence="3" type="ORF">COW36_24765</name>
</gene>
<dbReference type="Pfam" id="PF00072">
    <property type="entry name" value="Response_reg"/>
    <property type="match status" value="1"/>
</dbReference>
<feature type="domain" description="Response regulatory" evidence="2">
    <location>
        <begin position="25"/>
        <end position="89"/>
    </location>
</feature>
<accession>A0A2M7FXC3</accession>
<sequence length="89" mass="10245">MAEFTLFKKYVLLRSVLRKEIQAIKILIVDDSMVARKIVIKHLQNHADYQNAEIIEAVSGEQGLEKFDRSIELVLSDWNMPGISGHDYN</sequence>
<dbReference type="AlphaFoldDB" id="A0A2M7FXC3"/>
<dbReference type="GO" id="GO:0000160">
    <property type="term" value="P:phosphorelay signal transduction system"/>
    <property type="evidence" value="ECO:0007669"/>
    <property type="project" value="InterPro"/>
</dbReference>
<evidence type="ECO:0000256" key="1">
    <source>
        <dbReference type="PROSITE-ProRule" id="PRU00169"/>
    </source>
</evidence>
<dbReference type="Proteomes" id="UP000231019">
    <property type="component" value="Unassembled WGS sequence"/>
</dbReference>
<feature type="modified residue" description="4-aspartylphosphate" evidence="1">
    <location>
        <position position="77"/>
    </location>
</feature>
<name>A0A2M7FXC3_9BACT</name>
<dbReference type="SUPFAM" id="SSF52172">
    <property type="entry name" value="CheY-like"/>
    <property type="match status" value="1"/>
</dbReference>
<dbReference type="Gene3D" id="3.40.50.2300">
    <property type="match status" value="1"/>
</dbReference>
<evidence type="ECO:0000313" key="4">
    <source>
        <dbReference type="Proteomes" id="UP000231019"/>
    </source>
</evidence>
<protein>
    <recommendedName>
        <fullName evidence="2">Response regulatory domain-containing protein</fullName>
    </recommendedName>
</protein>
<dbReference type="EMBL" id="PFFQ01000066">
    <property type="protein sequence ID" value="PIW13881.1"/>
    <property type="molecule type" value="Genomic_DNA"/>
</dbReference>
<dbReference type="InterPro" id="IPR011006">
    <property type="entry name" value="CheY-like_superfamily"/>
</dbReference>
<reference evidence="3 4" key="1">
    <citation type="submission" date="2017-09" db="EMBL/GenBank/DDBJ databases">
        <title>Depth-based differentiation of microbial function through sediment-hosted aquifers and enrichment of novel symbionts in the deep terrestrial subsurface.</title>
        <authorList>
            <person name="Probst A.J."/>
            <person name="Ladd B."/>
            <person name="Jarett J.K."/>
            <person name="Geller-Mcgrath D.E."/>
            <person name="Sieber C.M."/>
            <person name="Emerson J.B."/>
            <person name="Anantharaman K."/>
            <person name="Thomas B.C."/>
            <person name="Malmstrom R."/>
            <person name="Stieglmeier M."/>
            <person name="Klingl A."/>
            <person name="Woyke T."/>
            <person name="Ryan C.M."/>
            <person name="Banfield J.F."/>
        </authorList>
    </citation>
    <scope>NUCLEOTIDE SEQUENCE [LARGE SCALE GENOMIC DNA]</scope>
    <source>
        <strain evidence="3">CG17_big_fil_post_rev_8_21_14_2_50_48_46</strain>
    </source>
</reference>
<keyword evidence="1" id="KW-0597">Phosphoprotein</keyword>
<organism evidence="3 4">
    <name type="scientific">bacterium (Candidatus Blackallbacteria) CG17_big_fil_post_rev_8_21_14_2_50_48_46</name>
    <dbReference type="NCBI Taxonomy" id="2014261"/>
    <lineage>
        <taxon>Bacteria</taxon>
        <taxon>Candidatus Blackallbacteria</taxon>
    </lineage>
</organism>
<comment type="caution">
    <text evidence="3">The sequence shown here is derived from an EMBL/GenBank/DDBJ whole genome shotgun (WGS) entry which is preliminary data.</text>
</comment>
<dbReference type="InterPro" id="IPR001789">
    <property type="entry name" value="Sig_transdc_resp-reg_receiver"/>
</dbReference>
<evidence type="ECO:0000259" key="2">
    <source>
        <dbReference type="PROSITE" id="PS50110"/>
    </source>
</evidence>